<keyword evidence="4" id="KW-1185">Reference proteome</keyword>
<evidence type="ECO:0000256" key="2">
    <source>
        <dbReference type="SAM" id="Phobius"/>
    </source>
</evidence>
<dbReference type="HOGENOM" id="CLU_066042_4_0_1"/>
<organism evidence="3 4">
    <name type="scientific">Marssonina brunnea f. sp. multigermtubi (strain MB_m1)</name>
    <name type="common">Marssonina leaf spot fungus</name>
    <dbReference type="NCBI Taxonomy" id="1072389"/>
    <lineage>
        <taxon>Eukaryota</taxon>
        <taxon>Fungi</taxon>
        <taxon>Dikarya</taxon>
        <taxon>Ascomycota</taxon>
        <taxon>Pezizomycotina</taxon>
        <taxon>Leotiomycetes</taxon>
        <taxon>Helotiales</taxon>
        <taxon>Drepanopezizaceae</taxon>
        <taxon>Drepanopeziza</taxon>
    </lineage>
</organism>
<keyword evidence="2" id="KW-1133">Transmembrane helix</keyword>
<dbReference type="OMA" id="EEMHEMW"/>
<dbReference type="Proteomes" id="UP000006753">
    <property type="component" value="Unassembled WGS sequence"/>
</dbReference>
<evidence type="ECO:0000313" key="4">
    <source>
        <dbReference type="Proteomes" id="UP000006753"/>
    </source>
</evidence>
<keyword evidence="2" id="KW-0472">Membrane</keyword>
<dbReference type="GeneID" id="18764364"/>
<feature type="compositionally biased region" description="Polar residues" evidence="1">
    <location>
        <begin position="33"/>
        <end position="46"/>
    </location>
</feature>
<protein>
    <submittedName>
        <fullName evidence="3">Uncharacterized protein</fullName>
    </submittedName>
</protein>
<dbReference type="PANTHER" id="PTHR35896:SF3">
    <property type="entry name" value="MAJOR FACILITATOR SUPERFAMILY TRANSPORTER"/>
    <property type="match status" value="1"/>
</dbReference>
<dbReference type="EMBL" id="JH921450">
    <property type="protein sequence ID" value="EKD13346.1"/>
    <property type="molecule type" value="Genomic_DNA"/>
</dbReference>
<dbReference type="KEGG" id="mbe:MBM_08429"/>
<dbReference type="OrthoDB" id="3501153at2759"/>
<feature type="region of interest" description="Disordered" evidence="1">
    <location>
        <begin position="29"/>
        <end position="60"/>
    </location>
</feature>
<evidence type="ECO:0000313" key="3">
    <source>
        <dbReference type="EMBL" id="EKD13346.1"/>
    </source>
</evidence>
<reference evidence="3 4" key="1">
    <citation type="journal article" date="2012" name="BMC Genomics">
        <title>Sequencing the genome of Marssonina brunnea reveals fungus-poplar co-evolution.</title>
        <authorList>
            <person name="Zhu S."/>
            <person name="Cao Y.-Z."/>
            <person name="Jiang C."/>
            <person name="Tan B.-Y."/>
            <person name="Wang Z."/>
            <person name="Feng S."/>
            <person name="Zhang L."/>
            <person name="Su X.-H."/>
            <person name="Brejova B."/>
            <person name="Vinar T."/>
            <person name="Xu M."/>
            <person name="Wang M.-X."/>
            <person name="Zhang S.-G."/>
            <person name="Huang M.-R."/>
            <person name="Wu R."/>
            <person name="Zhou Y."/>
        </authorList>
    </citation>
    <scope>NUCLEOTIDE SEQUENCE [LARGE SCALE GENOMIC DNA]</scope>
    <source>
        <strain evidence="3 4">MB_m1</strain>
    </source>
</reference>
<evidence type="ECO:0000256" key="1">
    <source>
        <dbReference type="SAM" id="MobiDB-lite"/>
    </source>
</evidence>
<keyword evidence="2" id="KW-0812">Transmembrane</keyword>
<sequence>MGFDVYCKTSPAHCKLCHQRREILPTAGVMASKPNSSNYSPISARNSSDREDGSTTIGNASERFGFLPEVESKYRQAPIPRNRRILDIAATIVLTLLATATAQVIFNKFLSNAQPDVQNAIQRLYGEEQRHNPQHRCGNSSTEAVQHGCAFDMSVLGWVPEACYDDELHQHFLDYGWRFFEDELGTREVFEDRLAASAGTREPFWVQHGFHVTHCQLAWERMHRAIQRGARLTTHLLNFHHTHHCGGILEARTDLMQINAQIFPLLNTC</sequence>
<dbReference type="AlphaFoldDB" id="K1WKD4"/>
<proteinExistence type="predicted"/>
<dbReference type="InParanoid" id="K1WKD4"/>
<dbReference type="PANTHER" id="PTHR35896">
    <property type="entry name" value="IG-LIKE DOMAIN-CONTAINING PROTEIN"/>
    <property type="match status" value="1"/>
</dbReference>
<accession>K1WKD4</accession>
<feature type="transmembrane region" description="Helical" evidence="2">
    <location>
        <begin position="85"/>
        <end position="106"/>
    </location>
</feature>
<gene>
    <name evidence="3" type="ORF">MBM_08429</name>
</gene>
<dbReference type="InterPro" id="IPR053008">
    <property type="entry name" value="Phomopsin_biosynth_assoc"/>
</dbReference>
<name>K1WKD4_MARBU</name>